<dbReference type="Gene3D" id="3.40.30.10">
    <property type="entry name" value="Glutaredoxin"/>
    <property type="match status" value="1"/>
</dbReference>
<evidence type="ECO:0000256" key="1">
    <source>
        <dbReference type="ARBA" id="ARBA00008987"/>
    </source>
</evidence>
<dbReference type="InterPro" id="IPR005746">
    <property type="entry name" value="Thioredoxin"/>
</dbReference>
<keyword evidence="2" id="KW-0813">Transport</keyword>
<dbReference type="PRINTS" id="PR00421">
    <property type="entry name" value="THIOREDOXIN"/>
</dbReference>
<comment type="similarity">
    <text evidence="1 7">Belongs to the thioredoxin family.</text>
</comment>
<gene>
    <name evidence="11" type="primary">trxA</name>
    <name evidence="11" type="ORF">KDA27_23485</name>
</gene>
<evidence type="ECO:0000259" key="10">
    <source>
        <dbReference type="PROSITE" id="PS51352"/>
    </source>
</evidence>
<evidence type="ECO:0000256" key="2">
    <source>
        <dbReference type="ARBA" id="ARBA00022448"/>
    </source>
</evidence>
<dbReference type="GO" id="GO:0015035">
    <property type="term" value="F:protein-disulfide reductase activity"/>
    <property type="evidence" value="ECO:0007669"/>
    <property type="project" value="UniProtKB-UniRule"/>
</dbReference>
<evidence type="ECO:0000256" key="9">
    <source>
        <dbReference type="PIRSR" id="PIRSR000077-4"/>
    </source>
</evidence>
<evidence type="ECO:0000313" key="12">
    <source>
        <dbReference type="Proteomes" id="UP000739538"/>
    </source>
</evidence>
<evidence type="ECO:0000256" key="7">
    <source>
        <dbReference type="PIRNR" id="PIRNR000077"/>
    </source>
</evidence>
<dbReference type="InterPro" id="IPR017937">
    <property type="entry name" value="Thioredoxin_CS"/>
</dbReference>
<dbReference type="PIRSF" id="PIRSF000077">
    <property type="entry name" value="Thioredoxin"/>
    <property type="match status" value="1"/>
</dbReference>
<feature type="site" description="Deprotonates C-terminal active site Cys" evidence="8">
    <location>
        <position position="26"/>
    </location>
</feature>
<feature type="active site" description="Nucleophile" evidence="8">
    <location>
        <position position="35"/>
    </location>
</feature>
<feature type="active site" description="Nucleophile" evidence="8">
    <location>
        <position position="32"/>
    </location>
</feature>
<dbReference type="PANTHER" id="PTHR45663">
    <property type="entry name" value="GEO12009P1"/>
    <property type="match status" value="1"/>
</dbReference>
<dbReference type="FunFam" id="3.40.30.10:FF:000001">
    <property type="entry name" value="Thioredoxin"/>
    <property type="match status" value="1"/>
</dbReference>
<sequence>MAAVKEINGTEFDTEVISSTTPTVVDFWAPWCGPCRIVGPILEELAAEMGETVQFVKVNVDENQELASRFGIRGIPTLLFVKDGEIVDGQVGALPKDALRTKVGAAFK</sequence>
<evidence type="ECO:0000256" key="4">
    <source>
        <dbReference type="ARBA" id="ARBA00023157"/>
    </source>
</evidence>
<dbReference type="InterPro" id="IPR036249">
    <property type="entry name" value="Thioredoxin-like_sf"/>
</dbReference>
<feature type="site" description="Contributes to redox potential value" evidence="8">
    <location>
        <position position="33"/>
    </location>
</feature>
<dbReference type="PROSITE" id="PS00194">
    <property type="entry name" value="THIOREDOXIN_1"/>
    <property type="match status" value="1"/>
</dbReference>
<dbReference type="InterPro" id="IPR013766">
    <property type="entry name" value="Thioredoxin_domain"/>
</dbReference>
<dbReference type="AlphaFoldDB" id="A0A956NHP6"/>
<evidence type="ECO:0000313" key="11">
    <source>
        <dbReference type="EMBL" id="MCA9758776.1"/>
    </source>
</evidence>
<keyword evidence="5 9" id="KW-0676">Redox-active center</keyword>
<evidence type="ECO:0000256" key="3">
    <source>
        <dbReference type="ARBA" id="ARBA00022982"/>
    </source>
</evidence>
<feature type="domain" description="Thioredoxin" evidence="10">
    <location>
        <begin position="1"/>
        <end position="108"/>
    </location>
</feature>
<reference evidence="11" key="2">
    <citation type="journal article" date="2021" name="Microbiome">
        <title>Successional dynamics and alternative stable states in a saline activated sludge microbial community over 9 years.</title>
        <authorList>
            <person name="Wang Y."/>
            <person name="Ye J."/>
            <person name="Ju F."/>
            <person name="Liu L."/>
            <person name="Boyd J.A."/>
            <person name="Deng Y."/>
            <person name="Parks D.H."/>
            <person name="Jiang X."/>
            <person name="Yin X."/>
            <person name="Woodcroft B.J."/>
            <person name="Tyson G.W."/>
            <person name="Hugenholtz P."/>
            <person name="Polz M.F."/>
            <person name="Zhang T."/>
        </authorList>
    </citation>
    <scope>NUCLEOTIDE SEQUENCE</scope>
    <source>
        <strain evidence="11">HKST-UBA02</strain>
    </source>
</reference>
<evidence type="ECO:0000256" key="5">
    <source>
        <dbReference type="ARBA" id="ARBA00023284"/>
    </source>
</evidence>
<dbReference type="PANTHER" id="PTHR45663:SF11">
    <property type="entry name" value="GEO12009P1"/>
    <property type="match status" value="1"/>
</dbReference>
<feature type="disulfide bond" description="Redox-active" evidence="9">
    <location>
        <begin position="32"/>
        <end position="35"/>
    </location>
</feature>
<reference evidence="11" key="1">
    <citation type="submission" date="2020-04" db="EMBL/GenBank/DDBJ databases">
        <authorList>
            <person name="Zhang T."/>
        </authorList>
    </citation>
    <scope>NUCLEOTIDE SEQUENCE</scope>
    <source>
        <strain evidence="11">HKST-UBA02</strain>
    </source>
</reference>
<evidence type="ECO:0000256" key="8">
    <source>
        <dbReference type="PIRSR" id="PIRSR000077-1"/>
    </source>
</evidence>
<dbReference type="CDD" id="cd02947">
    <property type="entry name" value="TRX_family"/>
    <property type="match status" value="1"/>
</dbReference>
<dbReference type="SUPFAM" id="SSF52833">
    <property type="entry name" value="Thioredoxin-like"/>
    <property type="match status" value="1"/>
</dbReference>
<evidence type="ECO:0000256" key="6">
    <source>
        <dbReference type="NCBIfam" id="TIGR01068"/>
    </source>
</evidence>
<proteinExistence type="inferred from homology"/>
<feature type="site" description="Contributes to redox potential value" evidence="8">
    <location>
        <position position="34"/>
    </location>
</feature>
<comment type="caution">
    <text evidence="11">The sequence shown here is derived from an EMBL/GenBank/DDBJ whole genome shotgun (WGS) entry which is preliminary data.</text>
</comment>
<dbReference type="Pfam" id="PF00085">
    <property type="entry name" value="Thioredoxin"/>
    <property type="match status" value="1"/>
</dbReference>
<dbReference type="GO" id="GO:0005829">
    <property type="term" value="C:cytosol"/>
    <property type="evidence" value="ECO:0007669"/>
    <property type="project" value="TreeGrafter"/>
</dbReference>
<keyword evidence="3" id="KW-0249">Electron transport</keyword>
<keyword evidence="4 9" id="KW-1015">Disulfide bond</keyword>
<protein>
    <recommendedName>
        <fullName evidence="6 7">Thioredoxin</fullName>
    </recommendedName>
</protein>
<organism evidence="11 12">
    <name type="scientific">Eiseniibacteriota bacterium</name>
    <dbReference type="NCBI Taxonomy" id="2212470"/>
    <lineage>
        <taxon>Bacteria</taxon>
        <taxon>Candidatus Eiseniibacteriota</taxon>
    </lineage>
</organism>
<name>A0A956NHP6_UNCEI</name>
<dbReference type="GO" id="GO:0045454">
    <property type="term" value="P:cell redox homeostasis"/>
    <property type="evidence" value="ECO:0007669"/>
    <property type="project" value="TreeGrafter"/>
</dbReference>
<dbReference type="PROSITE" id="PS51352">
    <property type="entry name" value="THIOREDOXIN_2"/>
    <property type="match status" value="1"/>
</dbReference>
<accession>A0A956NHP6</accession>
<dbReference type="NCBIfam" id="TIGR01068">
    <property type="entry name" value="thioredoxin"/>
    <property type="match status" value="1"/>
</dbReference>
<dbReference type="EMBL" id="JAGQHS010000210">
    <property type="protein sequence ID" value="MCA9758776.1"/>
    <property type="molecule type" value="Genomic_DNA"/>
</dbReference>
<dbReference type="Proteomes" id="UP000739538">
    <property type="component" value="Unassembled WGS sequence"/>
</dbReference>